<dbReference type="InterPro" id="IPR036866">
    <property type="entry name" value="RibonucZ/Hydroxyglut_hydro"/>
</dbReference>
<evidence type="ECO:0000313" key="6">
    <source>
        <dbReference type="EMBL" id="MCI2283456.1"/>
    </source>
</evidence>
<gene>
    <name evidence="6" type="ORF">L3081_08635</name>
</gene>
<accession>A0ABS9WZT9</accession>
<evidence type="ECO:0000256" key="3">
    <source>
        <dbReference type="ARBA" id="ARBA00022801"/>
    </source>
</evidence>
<dbReference type="SUPFAM" id="SSF56281">
    <property type="entry name" value="Metallo-hydrolase/oxidoreductase"/>
    <property type="match status" value="1"/>
</dbReference>
<protein>
    <submittedName>
        <fullName evidence="6">MBL fold metallo-hydrolase</fullName>
    </submittedName>
</protein>
<sequence length="218" mass="24665">MLKYEIIPVTPFQQNCTLFWCDETKKAAVVDPGGDLEKIIAAIENHELTLEKVLLTHAHIDHVGATKALSKQYNVVIEGPHKEDQFWIDLIEEQKQRFGFSYAESFTPNRFLEQGNTVSFGNITLEVYFCPGHTPGHVIFFHRESKLAQVGDVLFQGSIGRTDFPKGDHRTLIHSIRNNLFKLGDDVRFIPGHGPMSTFGIERLTNPYVSDQAVGINR</sequence>
<dbReference type="InterPro" id="IPR051453">
    <property type="entry name" value="MBL_Glyoxalase_II"/>
</dbReference>
<evidence type="ECO:0000256" key="4">
    <source>
        <dbReference type="ARBA" id="ARBA00022833"/>
    </source>
</evidence>
<dbReference type="CDD" id="cd07737">
    <property type="entry name" value="YcbL-like_MBL-fold"/>
    <property type="match status" value="1"/>
</dbReference>
<dbReference type="SMART" id="SM00849">
    <property type="entry name" value="Lactamase_B"/>
    <property type="match status" value="1"/>
</dbReference>
<keyword evidence="4" id="KW-0862">Zinc</keyword>
<dbReference type="RefSeq" id="WP_242284926.1">
    <property type="nucleotide sequence ID" value="NZ_JAKKSL010000001.1"/>
</dbReference>
<comment type="caution">
    <text evidence="6">The sequence shown here is derived from an EMBL/GenBank/DDBJ whole genome shotgun (WGS) entry which is preliminary data.</text>
</comment>
<dbReference type="PANTHER" id="PTHR46233">
    <property type="entry name" value="HYDROXYACYLGLUTATHIONE HYDROLASE GLOC"/>
    <property type="match status" value="1"/>
</dbReference>
<evidence type="ECO:0000256" key="1">
    <source>
        <dbReference type="ARBA" id="ARBA00001947"/>
    </source>
</evidence>
<feature type="domain" description="Metallo-beta-lactamase" evidence="5">
    <location>
        <begin position="13"/>
        <end position="193"/>
    </location>
</feature>
<dbReference type="Gene3D" id="3.60.15.10">
    <property type="entry name" value="Ribonuclease Z/Hydroxyacylglutathione hydrolase-like"/>
    <property type="match status" value="1"/>
</dbReference>
<keyword evidence="3" id="KW-0378">Hydrolase</keyword>
<reference evidence="6" key="1">
    <citation type="submission" date="2022-01" db="EMBL/GenBank/DDBJ databases">
        <title>Colwellia maritima, isolated from seawater.</title>
        <authorList>
            <person name="Kristyanto S."/>
            <person name="Jung J."/>
            <person name="Jeon C.O."/>
        </authorList>
    </citation>
    <scope>NUCLEOTIDE SEQUENCE</scope>
    <source>
        <strain evidence="6">MSW7</strain>
    </source>
</reference>
<evidence type="ECO:0000256" key="2">
    <source>
        <dbReference type="ARBA" id="ARBA00022723"/>
    </source>
</evidence>
<dbReference type="EMBL" id="JAKKSL010000001">
    <property type="protein sequence ID" value="MCI2283456.1"/>
    <property type="molecule type" value="Genomic_DNA"/>
</dbReference>
<evidence type="ECO:0000259" key="5">
    <source>
        <dbReference type="SMART" id="SM00849"/>
    </source>
</evidence>
<dbReference type="Proteomes" id="UP001139646">
    <property type="component" value="Unassembled WGS sequence"/>
</dbReference>
<name>A0ABS9WZT9_9GAMM</name>
<evidence type="ECO:0000313" key="7">
    <source>
        <dbReference type="Proteomes" id="UP001139646"/>
    </source>
</evidence>
<keyword evidence="7" id="KW-1185">Reference proteome</keyword>
<dbReference type="PANTHER" id="PTHR46233:SF3">
    <property type="entry name" value="HYDROXYACYLGLUTATHIONE HYDROLASE GLOC"/>
    <property type="match status" value="1"/>
</dbReference>
<organism evidence="6 7">
    <name type="scientific">Colwellia maritima</name>
    <dbReference type="NCBI Taxonomy" id="2912588"/>
    <lineage>
        <taxon>Bacteria</taxon>
        <taxon>Pseudomonadati</taxon>
        <taxon>Pseudomonadota</taxon>
        <taxon>Gammaproteobacteria</taxon>
        <taxon>Alteromonadales</taxon>
        <taxon>Colwelliaceae</taxon>
        <taxon>Colwellia</taxon>
    </lineage>
</organism>
<comment type="cofactor">
    <cofactor evidence="1">
        <name>Zn(2+)</name>
        <dbReference type="ChEBI" id="CHEBI:29105"/>
    </cofactor>
</comment>
<proteinExistence type="predicted"/>
<keyword evidence="2" id="KW-0479">Metal-binding</keyword>
<dbReference type="Pfam" id="PF00753">
    <property type="entry name" value="Lactamase_B"/>
    <property type="match status" value="1"/>
</dbReference>
<dbReference type="InterPro" id="IPR001279">
    <property type="entry name" value="Metallo-B-lactamas"/>
</dbReference>